<feature type="coiled-coil region" evidence="6">
    <location>
        <begin position="37"/>
        <end position="71"/>
    </location>
</feature>
<dbReference type="GO" id="GO:0080188">
    <property type="term" value="P:gene silencing by siRNA-directed DNA methylation"/>
    <property type="evidence" value="ECO:0007669"/>
    <property type="project" value="EnsemblPlants"/>
</dbReference>
<dbReference type="InterPro" id="IPR003604">
    <property type="entry name" value="Matrin/U1-like-C_Znf_C2H2"/>
</dbReference>
<dbReference type="GO" id="GO:0009845">
    <property type="term" value="P:seed germination"/>
    <property type="evidence" value="ECO:0007669"/>
    <property type="project" value="EnsemblPlants"/>
</dbReference>
<evidence type="ECO:0000256" key="3">
    <source>
        <dbReference type="ARBA" id="ARBA00022771"/>
    </source>
</evidence>
<keyword evidence="2" id="KW-0479">Metal-binding</keyword>
<keyword evidence="3" id="KW-0863">Zinc-finger</keyword>
<evidence type="ECO:0000256" key="7">
    <source>
        <dbReference type="SAM" id="MobiDB-lite"/>
    </source>
</evidence>
<dbReference type="SMART" id="SM00451">
    <property type="entry name" value="ZnF_U1"/>
    <property type="match status" value="1"/>
</dbReference>
<dbReference type="OMA" id="WCDYCKI"/>
<dbReference type="InterPro" id="IPR040023">
    <property type="entry name" value="WBP4"/>
</dbReference>
<keyword evidence="6" id="KW-0175">Coiled coil</keyword>
<dbReference type="GO" id="GO:0003690">
    <property type="term" value="F:double-stranded DNA binding"/>
    <property type="evidence" value="ECO:0007669"/>
    <property type="project" value="EnsemblPlants"/>
</dbReference>
<dbReference type="GO" id="GO:0000398">
    <property type="term" value="P:mRNA splicing, via spliceosome"/>
    <property type="evidence" value="ECO:0007669"/>
    <property type="project" value="InterPro"/>
</dbReference>
<evidence type="ECO:0000256" key="2">
    <source>
        <dbReference type="ARBA" id="ARBA00022723"/>
    </source>
</evidence>
<dbReference type="GO" id="GO:0003725">
    <property type="term" value="F:double-stranded RNA binding"/>
    <property type="evidence" value="ECO:0007669"/>
    <property type="project" value="EnsemblPlants"/>
</dbReference>
<protein>
    <recommendedName>
        <fullName evidence="8">Matrin-type domain-containing protein</fullName>
    </recommendedName>
</protein>
<sequence>MTEYWVSQGNKWCDFCKIFISNNPSSIRNHELGTRHKEAVGKRLDDVRKNNAAKEKEQKAAVKALEQIEAKAKKSYQKDVATFQEARESNLQAFEGSGNEWEYDSSTGYHYNRSNGFYYDPNSGFYYCDTLGKWVGREEALASPHYSSASKQLPAPSTKSETADAADSLKSGPAPGRVVSAPLNPLRNVKGKQSSIAVAKRKRDDEKPKAKQKPVSAEEAAALKAREAAKKRVQDREAPLLGLYRP</sequence>
<dbReference type="InterPro" id="IPR000690">
    <property type="entry name" value="Matrin/U1-C_Znf_C2H2"/>
</dbReference>
<dbReference type="InterPro" id="IPR036236">
    <property type="entry name" value="Znf_C2H2_sf"/>
</dbReference>
<dbReference type="GO" id="GO:0015030">
    <property type="term" value="C:Cajal body"/>
    <property type="evidence" value="ECO:0007669"/>
    <property type="project" value="EnsemblPlants"/>
</dbReference>
<keyword evidence="4" id="KW-0862">Zinc</keyword>
<dbReference type="PANTHER" id="PTHR13173:SF10">
    <property type="entry name" value="WW DOMAIN-BINDING PROTEIN 4"/>
    <property type="match status" value="1"/>
</dbReference>
<dbReference type="Proteomes" id="UP000594263">
    <property type="component" value="Unplaced"/>
</dbReference>
<evidence type="ECO:0000259" key="8">
    <source>
        <dbReference type="PROSITE" id="PS50171"/>
    </source>
</evidence>
<evidence type="ECO:0000313" key="9">
    <source>
        <dbReference type="EnsemblPlants" id="Kaladp0018s0104.1.v1.1"/>
    </source>
</evidence>
<feature type="region of interest" description="Disordered" evidence="7">
    <location>
        <begin position="146"/>
        <end position="246"/>
    </location>
</feature>
<dbReference type="Pfam" id="PF06220">
    <property type="entry name" value="zf-U1"/>
    <property type="match status" value="1"/>
</dbReference>
<dbReference type="InterPro" id="IPR013085">
    <property type="entry name" value="U1-CZ_Znf_C2H2"/>
</dbReference>
<name>A0A7N0ZR72_KALFE</name>
<keyword evidence="5" id="KW-0539">Nucleus</keyword>
<organism evidence="9 10">
    <name type="scientific">Kalanchoe fedtschenkoi</name>
    <name type="common">Lavender scallops</name>
    <name type="synonym">South American air plant</name>
    <dbReference type="NCBI Taxonomy" id="63787"/>
    <lineage>
        <taxon>Eukaryota</taxon>
        <taxon>Viridiplantae</taxon>
        <taxon>Streptophyta</taxon>
        <taxon>Embryophyta</taxon>
        <taxon>Tracheophyta</taxon>
        <taxon>Spermatophyta</taxon>
        <taxon>Magnoliopsida</taxon>
        <taxon>eudicotyledons</taxon>
        <taxon>Gunneridae</taxon>
        <taxon>Pentapetalae</taxon>
        <taxon>Saxifragales</taxon>
        <taxon>Crassulaceae</taxon>
        <taxon>Kalanchoe</taxon>
    </lineage>
</organism>
<accession>A0A7N0ZR72</accession>
<evidence type="ECO:0000313" key="10">
    <source>
        <dbReference type="Proteomes" id="UP000594263"/>
    </source>
</evidence>
<evidence type="ECO:0000256" key="6">
    <source>
        <dbReference type="SAM" id="Coils"/>
    </source>
</evidence>
<dbReference type="AlphaFoldDB" id="A0A7N0ZR72"/>
<dbReference type="EnsemblPlants" id="Kaladp0018s0104.1.v1.1">
    <property type="protein sequence ID" value="Kaladp0018s0104.1.v1.1"/>
    <property type="gene ID" value="Kaladp0018s0104.v1.1"/>
</dbReference>
<reference evidence="9" key="1">
    <citation type="submission" date="2021-01" db="UniProtKB">
        <authorList>
            <consortium name="EnsemblPlants"/>
        </authorList>
    </citation>
    <scope>IDENTIFICATION</scope>
</reference>
<dbReference type="Gene3D" id="3.30.160.60">
    <property type="entry name" value="Classic Zinc Finger"/>
    <property type="match status" value="1"/>
</dbReference>
<feature type="domain" description="Matrin-type" evidence="8">
    <location>
        <begin position="11"/>
        <end position="42"/>
    </location>
</feature>
<feature type="compositionally biased region" description="Polar residues" evidence="7">
    <location>
        <begin position="146"/>
        <end position="160"/>
    </location>
</feature>
<evidence type="ECO:0000256" key="5">
    <source>
        <dbReference type="ARBA" id="ARBA00023242"/>
    </source>
</evidence>
<dbReference type="SUPFAM" id="SSF57667">
    <property type="entry name" value="beta-beta-alpha zinc fingers"/>
    <property type="match status" value="1"/>
</dbReference>
<dbReference type="InterPro" id="IPR041591">
    <property type="entry name" value="OCRE"/>
</dbReference>
<keyword evidence="10" id="KW-1185">Reference proteome</keyword>
<dbReference type="PROSITE" id="PS50171">
    <property type="entry name" value="ZF_MATRIN"/>
    <property type="match status" value="1"/>
</dbReference>
<dbReference type="Gramene" id="Kaladp0018s0104.1.v1.1">
    <property type="protein sequence ID" value="Kaladp0018s0104.1.v1.1"/>
    <property type="gene ID" value="Kaladp0018s0104.v1.1"/>
</dbReference>
<dbReference type="PANTHER" id="PTHR13173">
    <property type="entry name" value="WW DOMAIN BINDING PROTEIN 4"/>
    <property type="match status" value="1"/>
</dbReference>
<feature type="compositionally biased region" description="Basic and acidic residues" evidence="7">
    <location>
        <begin position="224"/>
        <end position="238"/>
    </location>
</feature>
<dbReference type="Pfam" id="PF17780">
    <property type="entry name" value="OCRE"/>
    <property type="match status" value="1"/>
</dbReference>
<proteinExistence type="predicted"/>
<evidence type="ECO:0000256" key="1">
    <source>
        <dbReference type="ARBA" id="ARBA00004123"/>
    </source>
</evidence>
<dbReference type="GO" id="GO:0071011">
    <property type="term" value="C:precatalytic spliceosome"/>
    <property type="evidence" value="ECO:0007669"/>
    <property type="project" value="TreeGrafter"/>
</dbReference>
<evidence type="ECO:0000256" key="4">
    <source>
        <dbReference type="ARBA" id="ARBA00022833"/>
    </source>
</evidence>
<dbReference type="GO" id="GO:0008270">
    <property type="term" value="F:zinc ion binding"/>
    <property type="evidence" value="ECO:0007669"/>
    <property type="project" value="UniProtKB-KW"/>
</dbReference>
<comment type="subcellular location">
    <subcellularLocation>
        <location evidence="1">Nucleus</location>
    </subcellularLocation>
</comment>